<dbReference type="OrthoDB" id="10499407at2759"/>
<evidence type="ECO:0000313" key="3">
    <source>
        <dbReference type="Proteomes" id="UP000094020"/>
    </source>
</evidence>
<organism evidence="1">
    <name type="scientific">Kwoniella pini CBS 10737</name>
    <dbReference type="NCBI Taxonomy" id="1296096"/>
    <lineage>
        <taxon>Eukaryota</taxon>
        <taxon>Fungi</taxon>
        <taxon>Dikarya</taxon>
        <taxon>Basidiomycota</taxon>
        <taxon>Agaricomycotina</taxon>
        <taxon>Tremellomycetes</taxon>
        <taxon>Tremellales</taxon>
        <taxon>Cryptococcaceae</taxon>
        <taxon>Kwoniella</taxon>
    </lineage>
</organism>
<reference evidence="2" key="2">
    <citation type="submission" date="2013-07" db="EMBL/GenBank/DDBJ databases">
        <authorList>
            <consortium name="The Broad Institute Genome Sequencing Platform"/>
            <person name="Cuomo C."/>
            <person name="Litvintseva A."/>
            <person name="Chen Y."/>
            <person name="Heitman J."/>
            <person name="Sun S."/>
            <person name="Springer D."/>
            <person name="Dromer F."/>
            <person name="Young S.K."/>
            <person name="Zeng Q."/>
            <person name="Gargeya S."/>
            <person name="Fitzgerald M."/>
            <person name="Abouelleil A."/>
            <person name="Alvarado L."/>
            <person name="Berlin A.M."/>
            <person name="Chapman S.B."/>
            <person name="Dewar J."/>
            <person name="Goldberg J."/>
            <person name="Griggs A."/>
            <person name="Gujja S."/>
            <person name="Hansen M."/>
            <person name="Howarth C."/>
            <person name="Imamovic A."/>
            <person name="Larimer J."/>
            <person name="McCowan C."/>
            <person name="Murphy C."/>
            <person name="Pearson M."/>
            <person name="Priest M."/>
            <person name="Roberts A."/>
            <person name="Saif S."/>
            <person name="Shea T."/>
            <person name="Sykes S."/>
            <person name="Wortman J."/>
            <person name="Nusbaum C."/>
            <person name="Birren B."/>
        </authorList>
    </citation>
    <scope>NUCLEOTIDE SEQUENCE</scope>
    <source>
        <strain evidence="2">CBS 10737</strain>
    </source>
</reference>
<protein>
    <submittedName>
        <fullName evidence="1">Uncharacterized protein</fullName>
    </submittedName>
</protein>
<reference evidence="1" key="1">
    <citation type="submission" date="2013-07" db="EMBL/GenBank/DDBJ databases">
        <title>The Genome Sequence of Cryptococcus pinus CBS10737.</title>
        <authorList>
            <consortium name="The Broad Institute Genome Sequencing Platform"/>
            <person name="Cuomo C."/>
            <person name="Litvintseva A."/>
            <person name="Chen Y."/>
            <person name="Heitman J."/>
            <person name="Sun S."/>
            <person name="Springer D."/>
            <person name="Dromer F."/>
            <person name="Young S.K."/>
            <person name="Zeng Q."/>
            <person name="Gargeya S."/>
            <person name="Fitzgerald M."/>
            <person name="Abouelleil A."/>
            <person name="Alvarado L."/>
            <person name="Berlin A.M."/>
            <person name="Chapman S.B."/>
            <person name="Dewar J."/>
            <person name="Goldberg J."/>
            <person name="Griggs A."/>
            <person name="Gujja S."/>
            <person name="Hansen M."/>
            <person name="Howarth C."/>
            <person name="Imamovic A."/>
            <person name="Larimer J."/>
            <person name="McCowan C."/>
            <person name="Murphy C."/>
            <person name="Pearson M."/>
            <person name="Priest M."/>
            <person name="Roberts A."/>
            <person name="Saif S."/>
            <person name="Shea T."/>
            <person name="Sykes S."/>
            <person name="Wortman J."/>
            <person name="Nusbaum C."/>
            <person name="Birren B."/>
        </authorList>
    </citation>
    <scope>NUCLEOTIDE SEQUENCE [LARGE SCALE GENOMIC DNA]</scope>
    <source>
        <strain evidence="1">CBS 10737</strain>
    </source>
</reference>
<evidence type="ECO:0000313" key="2">
    <source>
        <dbReference type="EMBL" id="WWC69353.1"/>
    </source>
</evidence>
<accession>A0A1B9IAB2</accession>
<dbReference type="KEGG" id="kpin:30170071"/>
<dbReference type="EMBL" id="KI894008">
    <property type="protein sequence ID" value="OCF52413.1"/>
    <property type="molecule type" value="Genomic_DNA"/>
</dbReference>
<dbReference type="AlphaFoldDB" id="A0A1B9IAB2"/>
<dbReference type="GeneID" id="30170071"/>
<sequence>MSRDPFLPEIIFHIAKILQAQDDVTTLFALTRTTTEIYDILASIFYPKLTITQIYEGSIFWGILPHAIEEDYHDVKSSNLSETESAVDESEQYKSLPYDNLVTIQQPTKEKCSKNPLIPNAKTNSRKLTNLL</sequence>
<reference evidence="1" key="3">
    <citation type="submission" date="2016-07" db="EMBL/GenBank/DDBJ databases">
        <title>Evolution of pathogenesis and genome organization in the Tremellales.</title>
        <authorList>
            <person name="Cuomo C."/>
            <person name="Litvintseva A."/>
            <person name="Heitman J."/>
            <person name="Chen Y."/>
            <person name="Sun S."/>
            <person name="Springer D."/>
            <person name="Dromer F."/>
            <person name="Young S."/>
            <person name="Zeng Q."/>
            <person name="Chapman S."/>
            <person name="Gujja S."/>
            <person name="Saif S."/>
            <person name="Birren B."/>
        </authorList>
    </citation>
    <scope>NUCLEOTIDE SEQUENCE</scope>
    <source>
        <strain evidence="1">CBS 10737</strain>
    </source>
</reference>
<dbReference type="Proteomes" id="UP000094020">
    <property type="component" value="Chromosome 4"/>
</dbReference>
<proteinExistence type="predicted"/>
<dbReference type="EMBL" id="CP144522">
    <property type="protein sequence ID" value="WWC69353.1"/>
    <property type="molecule type" value="Genomic_DNA"/>
</dbReference>
<name>A0A1B9IAB2_9TREE</name>
<reference evidence="2" key="4">
    <citation type="submission" date="2024-02" db="EMBL/GenBank/DDBJ databases">
        <title>Comparative genomics of Cryptococcus and Kwoniella reveals pathogenesis evolution and contrasting modes of karyotype evolution via chromosome fusion or intercentromeric recombination.</title>
        <authorList>
            <person name="Coelho M.A."/>
            <person name="David-Palma M."/>
            <person name="Shea T."/>
            <person name="Bowers K."/>
            <person name="McGinley-Smith S."/>
            <person name="Mohammad A.W."/>
            <person name="Gnirke A."/>
            <person name="Yurkov A.M."/>
            <person name="Nowrousian M."/>
            <person name="Sun S."/>
            <person name="Cuomo C.A."/>
            <person name="Heitman J."/>
        </authorList>
    </citation>
    <scope>NUCLEOTIDE SEQUENCE</scope>
    <source>
        <strain evidence="2">CBS 10737</strain>
    </source>
</reference>
<gene>
    <name evidence="1" type="ORF">I206_01702</name>
    <name evidence="2" type="ORF">I206_103292</name>
</gene>
<keyword evidence="3" id="KW-1185">Reference proteome</keyword>
<evidence type="ECO:0000313" key="1">
    <source>
        <dbReference type="EMBL" id="OCF52413.1"/>
    </source>
</evidence>
<dbReference type="RefSeq" id="XP_019013632.1">
    <property type="nucleotide sequence ID" value="XM_019153471.1"/>
</dbReference>